<proteinExistence type="inferred from homology"/>
<dbReference type="GO" id="GO:0006401">
    <property type="term" value="P:RNA catabolic process"/>
    <property type="evidence" value="ECO:0007669"/>
    <property type="project" value="InterPro"/>
</dbReference>
<keyword evidence="4" id="KW-0255">Endonuclease</keyword>
<keyword evidence="5" id="KW-0378">Hydrolase</keyword>
<dbReference type="InterPro" id="IPR009614">
    <property type="entry name" value="YoeB_toxin"/>
</dbReference>
<protein>
    <recommendedName>
        <fullName evidence="6">Putative mRNA interferase YoeB</fullName>
    </recommendedName>
</protein>
<evidence type="ECO:0000256" key="5">
    <source>
        <dbReference type="ARBA" id="ARBA00022801"/>
    </source>
</evidence>
<dbReference type="PANTHER" id="PTHR38039:SF1">
    <property type="entry name" value="TOXIN YOEB"/>
    <property type="match status" value="1"/>
</dbReference>
<comment type="similarity">
    <text evidence="1">Belongs to the YoeB family.</text>
</comment>
<dbReference type="SUPFAM" id="SSF143011">
    <property type="entry name" value="RelE-like"/>
    <property type="match status" value="1"/>
</dbReference>
<dbReference type="AlphaFoldDB" id="A0A7U3Q559"/>
<dbReference type="GO" id="GO:0004519">
    <property type="term" value="F:endonuclease activity"/>
    <property type="evidence" value="ECO:0007669"/>
    <property type="project" value="UniProtKB-KW"/>
</dbReference>
<reference evidence="7 8" key="1">
    <citation type="submission" date="2020-11" db="EMBL/GenBank/DDBJ databases">
        <title>Pedobacter endophytica, an endophytic bacteria isolated form Carex pumila.</title>
        <authorList>
            <person name="Peng Y."/>
            <person name="Jiang L."/>
            <person name="Lee J."/>
        </authorList>
    </citation>
    <scope>NUCLEOTIDE SEQUENCE [LARGE SCALE GENOMIC DNA]</scope>
    <source>
        <strain evidence="7 8">JBR3-12</strain>
    </source>
</reference>
<evidence type="ECO:0000256" key="1">
    <source>
        <dbReference type="ARBA" id="ARBA00008172"/>
    </source>
</evidence>
<dbReference type="InterPro" id="IPR035093">
    <property type="entry name" value="RelE/ParE_toxin_dom_sf"/>
</dbReference>
<evidence type="ECO:0000256" key="6">
    <source>
        <dbReference type="ARBA" id="ARBA00030388"/>
    </source>
</evidence>
<dbReference type="Gene3D" id="3.30.2310.20">
    <property type="entry name" value="RelE-like"/>
    <property type="match status" value="1"/>
</dbReference>
<evidence type="ECO:0000256" key="3">
    <source>
        <dbReference type="ARBA" id="ARBA00022722"/>
    </source>
</evidence>
<evidence type="ECO:0000313" key="7">
    <source>
        <dbReference type="EMBL" id="QPH38803.1"/>
    </source>
</evidence>
<evidence type="ECO:0000313" key="8">
    <source>
        <dbReference type="Proteomes" id="UP000594759"/>
    </source>
</evidence>
<dbReference type="RefSeq" id="WP_196098278.1">
    <property type="nucleotide sequence ID" value="NZ_CP064939.1"/>
</dbReference>
<dbReference type="PANTHER" id="PTHR38039">
    <property type="entry name" value="TOXIN YOEB"/>
    <property type="match status" value="1"/>
</dbReference>
<evidence type="ECO:0000256" key="2">
    <source>
        <dbReference type="ARBA" id="ARBA00022649"/>
    </source>
</evidence>
<dbReference type="KEGG" id="pex:IZT61_17270"/>
<gene>
    <name evidence="7" type="ORF">IZT61_17270</name>
</gene>
<dbReference type="EMBL" id="CP064939">
    <property type="protein sequence ID" value="QPH38803.1"/>
    <property type="molecule type" value="Genomic_DNA"/>
</dbReference>
<dbReference type="Proteomes" id="UP000594759">
    <property type="component" value="Chromosome"/>
</dbReference>
<dbReference type="NCBIfam" id="TIGR02116">
    <property type="entry name" value="toxin_Txe_YoeB"/>
    <property type="match status" value="1"/>
</dbReference>
<keyword evidence="3" id="KW-0540">Nuclease</keyword>
<keyword evidence="2" id="KW-1277">Toxin-antitoxin system</keyword>
<sequence length="87" mass="10246">MAYDLEFTPKAKKDIQEHGKAGNKSLLSKLWFLLDELSEHPFTGTGKPEPLKHNLFGHWTRRINREHRMLYRVEDDKVYVISLKGHT</sequence>
<name>A0A7U3Q559_9SPHI</name>
<accession>A0A7U3Q559</accession>
<organism evidence="7 8">
    <name type="scientific">Pedobacter endophyticus</name>
    <dbReference type="NCBI Taxonomy" id="2789740"/>
    <lineage>
        <taxon>Bacteria</taxon>
        <taxon>Pseudomonadati</taxon>
        <taxon>Bacteroidota</taxon>
        <taxon>Sphingobacteriia</taxon>
        <taxon>Sphingobacteriales</taxon>
        <taxon>Sphingobacteriaceae</taxon>
        <taxon>Pedobacter</taxon>
    </lineage>
</organism>
<dbReference type="GO" id="GO:0016787">
    <property type="term" value="F:hydrolase activity"/>
    <property type="evidence" value="ECO:0007669"/>
    <property type="project" value="UniProtKB-KW"/>
</dbReference>
<dbReference type="Pfam" id="PF06769">
    <property type="entry name" value="YoeB_toxin"/>
    <property type="match status" value="1"/>
</dbReference>
<evidence type="ECO:0000256" key="4">
    <source>
        <dbReference type="ARBA" id="ARBA00022759"/>
    </source>
</evidence>
<keyword evidence="8" id="KW-1185">Reference proteome</keyword>